<dbReference type="Pfam" id="PF20236">
    <property type="entry name" value="DUF6593"/>
    <property type="match status" value="1"/>
</dbReference>
<evidence type="ECO:0000313" key="3">
    <source>
        <dbReference type="EMBL" id="KZP29033.1"/>
    </source>
</evidence>
<dbReference type="AlphaFoldDB" id="A0A166S563"/>
<sequence>MNFTLTDTHTTNTDLIGPDGFAYYRIETPWKMFAKSTRVTASRNGGSQILGTIEWHSFGDTELSVSGRRLVPLSSGMFSHSQIFTACDGVEYKWKEIGHANVLVVKGQSEFSIATFQRASSGLFSANRPAVLSVSPQGMHIGDDIVMTAIWFEEKRHRREQRAKSNRRNNNMNSMSMSNGTM</sequence>
<evidence type="ECO:0000313" key="4">
    <source>
        <dbReference type="Proteomes" id="UP000076532"/>
    </source>
</evidence>
<organism evidence="3 4">
    <name type="scientific">Athelia psychrophila</name>
    <dbReference type="NCBI Taxonomy" id="1759441"/>
    <lineage>
        <taxon>Eukaryota</taxon>
        <taxon>Fungi</taxon>
        <taxon>Dikarya</taxon>
        <taxon>Basidiomycota</taxon>
        <taxon>Agaricomycotina</taxon>
        <taxon>Agaricomycetes</taxon>
        <taxon>Agaricomycetidae</taxon>
        <taxon>Atheliales</taxon>
        <taxon>Atheliaceae</taxon>
        <taxon>Athelia</taxon>
    </lineage>
</organism>
<feature type="compositionally biased region" description="Low complexity" evidence="1">
    <location>
        <begin position="168"/>
        <end position="182"/>
    </location>
</feature>
<reference evidence="3 4" key="1">
    <citation type="journal article" date="2016" name="Mol. Biol. Evol.">
        <title>Comparative Genomics of Early-Diverging Mushroom-Forming Fungi Provides Insights into the Origins of Lignocellulose Decay Capabilities.</title>
        <authorList>
            <person name="Nagy L.G."/>
            <person name="Riley R."/>
            <person name="Tritt A."/>
            <person name="Adam C."/>
            <person name="Daum C."/>
            <person name="Floudas D."/>
            <person name="Sun H."/>
            <person name="Yadav J.S."/>
            <person name="Pangilinan J."/>
            <person name="Larsson K.H."/>
            <person name="Matsuura K."/>
            <person name="Barry K."/>
            <person name="Labutti K."/>
            <person name="Kuo R."/>
            <person name="Ohm R.A."/>
            <person name="Bhattacharya S.S."/>
            <person name="Shirouzu T."/>
            <person name="Yoshinaga Y."/>
            <person name="Martin F.M."/>
            <person name="Grigoriev I.V."/>
            <person name="Hibbett D.S."/>
        </authorList>
    </citation>
    <scope>NUCLEOTIDE SEQUENCE [LARGE SCALE GENOMIC DNA]</scope>
    <source>
        <strain evidence="3 4">CBS 109695</strain>
    </source>
</reference>
<dbReference type="InterPro" id="IPR046528">
    <property type="entry name" value="DUF6593"/>
</dbReference>
<dbReference type="Proteomes" id="UP000076532">
    <property type="component" value="Unassembled WGS sequence"/>
</dbReference>
<evidence type="ECO:0000259" key="2">
    <source>
        <dbReference type="Pfam" id="PF20236"/>
    </source>
</evidence>
<feature type="region of interest" description="Disordered" evidence="1">
    <location>
        <begin position="157"/>
        <end position="182"/>
    </location>
</feature>
<dbReference type="OrthoDB" id="3021178at2759"/>
<feature type="compositionally biased region" description="Basic residues" evidence="1">
    <location>
        <begin position="157"/>
        <end position="167"/>
    </location>
</feature>
<accession>A0A166S563</accession>
<proteinExistence type="predicted"/>
<protein>
    <recommendedName>
        <fullName evidence="2">DUF6593 domain-containing protein</fullName>
    </recommendedName>
</protein>
<gene>
    <name evidence="3" type="ORF">FIBSPDRAFT_851864</name>
</gene>
<dbReference type="EMBL" id="KV417500">
    <property type="protein sequence ID" value="KZP29033.1"/>
    <property type="molecule type" value="Genomic_DNA"/>
</dbReference>
<keyword evidence="4" id="KW-1185">Reference proteome</keyword>
<feature type="domain" description="DUF6593" evidence="2">
    <location>
        <begin position="10"/>
        <end position="157"/>
    </location>
</feature>
<evidence type="ECO:0000256" key="1">
    <source>
        <dbReference type="SAM" id="MobiDB-lite"/>
    </source>
</evidence>
<name>A0A166S563_9AGAM</name>